<organism evidence="2">
    <name type="scientific">Shewanella oncorhynchi</name>
    <dbReference type="NCBI Taxonomy" id="2726434"/>
    <lineage>
        <taxon>Bacteria</taxon>
        <taxon>Pseudomonadati</taxon>
        <taxon>Pseudomonadota</taxon>
        <taxon>Gammaproteobacteria</taxon>
        <taxon>Alteromonadales</taxon>
        <taxon>Shewanellaceae</taxon>
        <taxon>Shewanella</taxon>
    </lineage>
</organism>
<feature type="domain" description="RCK N-terminal" evidence="1">
    <location>
        <begin position="1"/>
        <end position="117"/>
    </location>
</feature>
<proteinExistence type="predicted"/>
<reference evidence="2" key="1">
    <citation type="submission" date="2023-08" db="EMBL/GenBank/DDBJ databases">
        <title>Complete genome sequence of Shewanella oncorhynchi Z-P2, a siderophore putrebactin-producing bacterium.</title>
        <authorList>
            <person name="Zhang Y."/>
        </authorList>
    </citation>
    <scope>NUCLEOTIDE SEQUENCE</scope>
    <source>
        <strain evidence="2">Z-P2</strain>
    </source>
</reference>
<gene>
    <name evidence="2" type="ORF">RA178_00295</name>
</gene>
<dbReference type="EMBL" id="CP132914">
    <property type="protein sequence ID" value="WMB73111.1"/>
    <property type="molecule type" value="Genomic_DNA"/>
</dbReference>
<sequence length="233" mass="25394">MAHFTVIGLGRFGVAASLELIHLGHTVTGVDSDPKMVEKYVEDLTEAVICDCSDEAALRELDLANSEAVLVAIGEDMQSSLLCTLALKNLGVEVIWVKASTKAHHTIVSKLGVARIIHPEEEMGIRVAQSLNYPMVNNFLPIGDGLYVVEIHIKPHLDQTTVSQLLGAAQDDVKDDVKSNVIRNPKGKVAAIMVKRDLTVFSKIDSQFILQTNDALLLCGSRTELKYLAPRLV</sequence>
<dbReference type="GeneID" id="301337578"/>
<dbReference type="Gene3D" id="3.40.50.720">
    <property type="entry name" value="NAD(P)-binding Rossmann-like Domain"/>
    <property type="match status" value="1"/>
</dbReference>
<dbReference type="InterPro" id="IPR050721">
    <property type="entry name" value="Trk_Ktr_HKT_K-transport"/>
</dbReference>
<dbReference type="SUPFAM" id="SSF51735">
    <property type="entry name" value="NAD(P)-binding Rossmann-fold domains"/>
    <property type="match status" value="1"/>
</dbReference>
<dbReference type="InterPro" id="IPR003148">
    <property type="entry name" value="RCK_N"/>
</dbReference>
<name>A0AA50KF07_9GAMM</name>
<accession>A0AA50KF07</accession>
<dbReference type="AlphaFoldDB" id="A0AA50KF07"/>
<dbReference type="PANTHER" id="PTHR43833:SF7">
    <property type="entry name" value="KTR SYSTEM POTASSIUM UPTAKE PROTEIN C"/>
    <property type="match status" value="1"/>
</dbReference>
<dbReference type="RefSeq" id="WP_113941209.1">
    <property type="nucleotide sequence ID" value="NZ_CP132914.1"/>
</dbReference>
<protein>
    <submittedName>
        <fullName evidence="2">TrkA family potassium uptake protein</fullName>
    </submittedName>
</protein>
<evidence type="ECO:0000313" key="2">
    <source>
        <dbReference type="EMBL" id="WMB73111.1"/>
    </source>
</evidence>
<dbReference type="GO" id="GO:0006813">
    <property type="term" value="P:potassium ion transport"/>
    <property type="evidence" value="ECO:0007669"/>
    <property type="project" value="InterPro"/>
</dbReference>
<dbReference type="Pfam" id="PF02254">
    <property type="entry name" value="TrkA_N"/>
    <property type="match status" value="1"/>
</dbReference>
<dbReference type="Proteomes" id="UP001236800">
    <property type="component" value="Chromosome"/>
</dbReference>
<evidence type="ECO:0000259" key="1">
    <source>
        <dbReference type="PROSITE" id="PS51201"/>
    </source>
</evidence>
<dbReference type="KEGG" id="sog:RA178_00295"/>
<dbReference type="PROSITE" id="PS51201">
    <property type="entry name" value="RCK_N"/>
    <property type="match status" value="1"/>
</dbReference>
<dbReference type="PANTHER" id="PTHR43833">
    <property type="entry name" value="POTASSIUM CHANNEL PROTEIN 2-RELATED-RELATED"/>
    <property type="match status" value="1"/>
</dbReference>
<dbReference type="InterPro" id="IPR036291">
    <property type="entry name" value="NAD(P)-bd_dom_sf"/>
</dbReference>